<dbReference type="Gene3D" id="3.50.70.10">
    <property type="match status" value="1"/>
</dbReference>
<protein>
    <recommendedName>
        <fullName evidence="3">Chalcone-flavanone isomerase family protein</fullName>
    </recommendedName>
</protein>
<dbReference type="SUPFAM" id="SSF54626">
    <property type="entry name" value="Chalcone isomerase"/>
    <property type="match status" value="1"/>
</dbReference>
<dbReference type="Proteomes" id="UP001497516">
    <property type="component" value="Chromosome 2"/>
</dbReference>
<proteinExistence type="predicted"/>
<accession>A0AAV2DA19</accession>
<evidence type="ECO:0000313" key="1">
    <source>
        <dbReference type="EMBL" id="CAL1370526.1"/>
    </source>
</evidence>
<dbReference type="EMBL" id="OZ034815">
    <property type="protein sequence ID" value="CAL1370526.1"/>
    <property type="molecule type" value="Genomic_DNA"/>
</dbReference>
<name>A0AAV2DA19_9ROSI</name>
<organism evidence="1 2">
    <name type="scientific">Linum trigynum</name>
    <dbReference type="NCBI Taxonomy" id="586398"/>
    <lineage>
        <taxon>Eukaryota</taxon>
        <taxon>Viridiplantae</taxon>
        <taxon>Streptophyta</taxon>
        <taxon>Embryophyta</taxon>
        <taxon>Tracheophyta</taxon>
        <taxon>Spermatophyta</taxon>
        <taxon>Magnoliopsida</taxon>
        <taxon>eudicotyledons</taxon>
        <taxon>Gunneridae</taxon>
        <taxon>Pentapetalae</taxon>
        <taxon>rosids</taxon>
        <taxon>fabids</taxon>
        <taxon>Malpighiales</taxon>
        <taxon>Linaceae</taxon>
        <taxon>Linum</taxon>
    </lineage>
</organism>
<dbReference type="GO" id="GO:0009570">
    <property type="term" value="C:chloroplast stroma"/>
    <property type="evidence" value="ECO:0007669"/>
    <property type="project" value="TreeGrafter"/>
</dbReference>
<dbReference type="InterPro" id="IPR016088">
    <property type="entry name" value="Chalcone_isomerase_3-sand"/>
</dbReference>
<dbReference type="GO" id="GO:0016872">
    <property type="term" value="F:intramolecular lyase activity"/>
    <property type="evidence" value="ECO:0007669"/>
    <property type="project" value="InterPro"/>
</dbReference>
<sequence>MRDYWWFLLDMKGESPYILPVVPLLSHSCSNHLFAQFSSFMDNFTDQSRLLDGPGRITEEAFRRTSKVSEQVKHATPMDLYIDGFCSGSASKGKPFSSEVLKKISGILTRLMSREADGNQSLPVLSLASAFIPPFKNSSPELLGGNPDNEAVRVRTFFDQSQCTIEPRGCSICSCPDINWENHAIEPRTGIEFPIVLNSSTQEKKSNLSPEILVGTGSRTMKIIKIKSLKVYAFGFYVHPNSLCEKLGWKYASNQVCEVGKKHDFYQDLLRYLAT</sequence>
<evidence type="ECO:0008006" key="3">
    <source>
        <dbReference type="Google" id="ProtNLM"/>
    </source>
</evidence>
<dbReference type="InterPro" id="IPR036298">
    <property type="entry name" value="Chalcone_isomerase_sf"/>
</dbReference>
<gene>
    <name evidence="1" type="ORF">LTRI10_LOCUS12646</name>
</gene>
<keyword evidence="2" id="KW-1185">Reference proteome</keyword>
<dbReference type="PANTHER" id="PTHR47284">
    <property type="entry name" value="FATTY-ACID-BINDING PROTEIN 2"/>
    <property type="match status" value="1"/>
</dbReference>
<dbReference type="PANTHER" id="PTHR47284:SF3">
    <property type="entry name" value="FATTY-ACID-BINDING PROTEIN 2"/>
    <property type="match status" value="1"/>
</dbReference>
<dbReference type="AlphaFoldDB" id="A0AAV2DA19"/>
<dbReference type="GO" id="GO:0005504">
    <property type="term" value="F:fatty acid binding"/>
    <property type="evidence" value="ECO:0007669"/>
    <property type="project" value="TreeGrafter"/>
</dbReference>
<evidence type="ECO:0000313" key="2">
    <source>
        <dbReference type="Proteomes" id="UP001497516"/>
    </source>
</evidence>
<reference evidence="1 2" key="1">
    <citation type="submission" date="2024-04" db="EMBL/GenBank/DDBJ databases">
        <authorList>
            <person name="Fracassetti M."/>
        </authorList>
    </citation>
    <scope>NUCLEOTIDE SEQUENCE [LARGE SCALE GENOMIC DNA]</scope>
</reference>